<evidence type="ECO:0000259" key="2">
    <source>
        <dbReference type="Pfam" id="PF00892"/>
    </source>
</evidence>
<feature type="transmembrane region" description="Helical" evidence="1">
    <location>
        <begin position="217"/>
        <end position="234"/>
    </location>
</feature>
<sequence>MRNSDSLGKITSYLPGVIAIFLWSTGAYFIFKMKNLPVSQILVVGQLVGGLISIYFEKSRFSLHSMKNRIRKGWAILAIFWISQYGYIYAFQNAPPAQINLIFYTWPAILIIIKAWNITRKLNKWDIAGIWLGFMGIAILLSPDLKQDAFSLRYLSGYLGSILGALGWVAYLLYTDQEKKDKKGFTSIGEDILILGIFNFFHLMITEHWIQPNTNEWMMLGYYSVSMFGIPYYLWRITLKKDPKMAGALSNATPVLSIIWLILAKITPFTIELAVSIVMVNLGIYCIDRSAKSTSSITG</sequence>
<keyword evidence="1" id="KW-0812">Transmembrane</keyword>
<dbReference type="HOGENOM" id="CLU_064680_0_0_0"/>
<feature type="transmembrane region" description="Helical" evidence="1">
    <location>
        <begin position="74"/>
        <end position="91"/>
    </location>
</feature>
<accession>D6YVC6</accession>
<protein>
    <submittedName>
        <fullName evidence="3">Putative membrane protein</fullName>
    </submittedName>
</protein>
<organism evidence="3 4">
    <name type="scientific">Waddlia chondrophila (strain ATCC VR-1470 / WSU 86-1044)</name>
    <dbReference type="NCBI Taxonomy" id="716544"/>
    <lineage>
        <taxon>Bacteria</taxon>
        <taxon>Pseudomonadati</taxon>
        <taxon>Chlamydiota</taxon>
        <taxon>Chlamydiia</taxon>
        <taxon>Parachlamydiales</taxon>
        <taxon>Waddliaceae</taxon>
        <taxon>Waddlia</taxon>
    </lineage>
</organism>
<evidence type="ECO:0000256" key="1">
    <source>
        <dbReference type="SAM" id="Phobius"/>
    </source>
</evidence>
<feature type="transmembrane region" description="Helical" evidence="1">
    <location>
        <begin position="246"/>
        <end position="263"/>
    </location>
</feature>
<feature type="transmembrane region" description="Helical" evidence="1">
    <location>
        <begin position="97"/>
        <end position="113"/>
    </location>
</feature>
<gene>
    <name evidence="3" type="ordered locus">wcw_0720</name>
</gene>
<keyword evidence="1" id="KW-1133">Transmembrane helix</keyword>
<evidence type="ECO:0000313" key="4">
    <source>
        <dbReference type="Proteomes" id="UP000001505"/>
    </source>
</evidence>
<feature type="transmembrane region" description="Helical" evidence="1">
    <location>
        <begin position="125"/>
        <end position="143"/>
    </location>
</feature>
<dbReference type="Proteomes" id="UP000001505">
    <property type="component" value="Chromosome"/>
</dbReference>
<dbReference type="eggNOG" id="COG0697">
    <property type="taxonomic scope" value="Bacteria"/>
</dbReference>
<keyword evidence="4" id="KW-1185">Reference proteome</keyword>
<dbReference type="InterPro" id="IPR037185">
    <property type="entry name" value="EmrE-like"/>
</dbReference>
<feature type="transmembrane region" description="Helical" evidence="1">
    <location>
        <begin position="269"/>
        <end position="287"/>
    </location>
</feature>
<dbReference type="EMBL" id="CP001928">
    <property type="protein sequence ID" value="ADI38087.1"/>
    <property type="molecule type" value="Genomic_DNA"/>
</dbReference>
<keyword evidence="1" id="KW-0472">Membrane</keyword>
<feature type="domain" description="EamA" evidence="2">
    <location>
        <begin position="15"/>
        <end position="141"/>
    </location>
</feature>
<dbReference type="PANTHER" id="PTHR22911">
    <property type="entry name" value="ACYL-MALONYL CONDENSING ENZYME-RELATED"/>
    <property type="match status" value="1"/>
</dbReference>
<dbReference type="AlphaFoldDB" id="D6YVC6"/>
<feature type="transmembrane region" description="Helical" evidence="1">
    <location>
        <begin position="37"/>
        <end position="54"/>
    </location>
</feature>
<evidence type="ECO:0000313" key="3">
    <source>
        <dbReference type="EMBL" id="ADI38087.1"/>
    </source>
</evidence>
<dbReference type="STRING" id="716544.wcw_0720"/>
<feature type="transmembrane region" description="Helical" evidence="1">
    <location>
        <begin position="155"/>
        <end position="173"/>
    </location>
</feature>
<feature type="transmembrane region" description="Helical" evidence="1">
    <location>
        <begin position="12"/>
        <end position="31"/>
    </location>
</feature>
<dbReference type="KEGG" id="wch:wcw_0720"/>
<feature type="transmembrane region" description="Helical" evidence="1">
    <location>
        <begin position="185"/>
        <end position="205"/>
    </location>
</feature>
<name>D6YVC6_WADCW</name>
<dbReference type="GO" id="GO:0016020">
    <property type="term" value="C:membrane"/>
    <property type="evidence" value="ECO:0007669"/>
    <property type="project" value="InterPro"/>
</dbReference>
<dbReference type="Pfam" id="PF00892">
    <property type="entry name" value="EamA"/>
    <property type="match status" value="2"/>
</dbReference>
<reference evidence="3 4" key="1">
    <citation type="journal article" date="2010" name="PLoS ONE">
        <title>The Waddlia genome: a window into chlamydial biology.</title>
        <authorList>
            <person name="Bertelli C."/>
            <person name="Collyn F."/>
            <person name="Croxatto A."/>
            <person name="Ruckert C."/>
            <person name="Polkinghorne A."/>
            <person name="Kebbi-Beghdadi C."/>
            <person name="Goesmann A."/>
            <person name="Vaughan L."/>
            <person name="Greub G."/>
        </authorList>
    </citation>
    <scope>NUCLEOTIDE SEQUENCE [LARGE SCALE GENOMIC DNA]</scope>
    <source>
        <strain evidence="4">ATCC VR-1470 / WSU 86-1044</strain>
    </source>
</reference>
<proteinExistence type="predicted"/>
<feature type="domain" description="EamA" evidence="2">
    <location>
        <begin position="156"/>
        <end position="287"/>
    </location>
</feature>
<dbReference type="SUPFAM" id="SSF103481">
    <property type="entry name" value="Multidrug resistance efflux transporter EmrE"/>
    <property type="match status" value="1"/>
</dbReference>
<dbReference type="InterPro" id="IPR000620">
    <property type="entry name" value="EamA_dom"/>
</dbReference>